<feature type="domain" description="Integrase catalytic" evidence="2">
    <location>
        <begin position="1"/>
        <end position="191"/>
    </location>
</feature>
<dbReference type="SUPFAM" id="SSF53098">
    <property type="entry name" value="Ribonuclease H-like"/>
    <property type="match status" value="1"/>
</dbReference>
<dbReference type="EMBL" id="JACDQQ010001211">
    <property type="protein sequence ID" value="MBA0085788.1"/>
    <property type="molecule type" value="Genomic_DNA"/>
</dbReference>
<gene>
    <name evidence="3" type="ORF">HRJ53_12390</name>
</gene>
<dbReference type="PROSITE" id="PS50994">
    <property type="entry name" value="INTEGRASE"/>
    <property type="match status" value="1"/>
</dbReference>
<evidence type="ECO:0000259" key="2">
    <source>
        <dbReference type="PROSITE" id="PS50994"/>
    </source>
</evidence>
<name>A0A7V8NQU2_9BACT</name>
<dbReference type="GO" id="GO:0015074">
    <property type="term" value="P:DNA integration"/>
    <property type="evidence" value="ECO:0007669"/>
    <property type="project" value="InterPro"/>
</dbReference>
<dbReference type="Proteomes" id="UP000567293">
    <property type="component" value="Unassembled WGS sequence"/>
</dbReference>
<comment type="similarity">
    <text evidence="1">Belongs to the transposase IS21/IS408/IS1162 family.</text>
</comment>
<keyword evidence="4" id="KW-1185">Reference proteome</keyword>
<dbReference type="NCBIfam" id="NF033546">
    <property type="entry name" value="transpos_IS21"/>
    <property type="match status" value="1"/>
</dbReference>
<comment type="caution">
    <text evidence="3">The sequence shown here is derived from an EMBL/GenBank/DDBJ whole genome shotgun (WGS) entry which is preliminary data.</text>
</comment>
<organism evidence="3 4">
    <name type="scientific">Candidatus Acidiferrum panamense</name>
    <dbReference type="NCBI Taxonomy" id="2741543"/>
    <lineage>
        <taxon>Bacteria</taxon>
        <taxon>Pseudomonadati</taxon>
        <taxon>Acidobacteriota</taxon>
        <taxon>Terriglobia</taxon>
        <taxon>Candidatus Acidiferrales</taxon>
        <taxon>Candidatus Acidiferrum</taxon>
    </lineage>
</organism>
<evidence type="ECO:0000313" key="3">
    <source>
        <dbReference type="EMBL" id="MBA0085788.1"/>
    </source>
</evidence>
<evidence type="ECO:0000313" key="4">
    <source>
        <dbReference type="Proteomes" id="UP000567293"/>
    </source>
</evidence>
<dbReference type="Pfam" id="PF22483">
    <property type="entry name" value="Mu-transpos_C_2"/>
    <property type="match status" value="1"/>
</dbReference>
<feature type="non-terminal residue" evidence="3">
    <location>
        <position position="1"/>
    </location>
</feature>
<dbReference type="PANTHER" id="PTHR35004">
    <property type="entry name" value="TRANSPOSASE RV3428C-RELATED"/>
    <property type="match status" value="1"/>
</dbReference>
<dbReference type="Gene3D" id="3.30.420.10">
    <property type="entry name" value="Ribonuclease H-like superfamily/Ribonuclease H"/>
    <property type="match status" value="1"/>
</dbReference>
<reference evidence="3" key="1">
    <citation type="submission" date="2020-06" db="EMBL/GenBank/DDBJ databases">
        <title>Legume-microbial interactions unlock mineral nutrients during tropical forest succession.</title>
        <authorList>
            <person name="Epihov D.Z."/>
        </authorList>
    </citation>
    <scope>NUCLEOTIDE SEQUENCE [LARGE SCALE GENOMIC DNA]</scope>
    <source>
        <strain evidence="3">Pan2503</strain>
    </source>
</reference>
<dbReference type="InterPro" id="IPR012337">
    <property type="entry name" value="RNaseH-like_sf"/>
</dbReference>
<dbReference type="Pfam" id="PF00665">
    <property type="entry name" value="rve"/>
    <property type="match status" value="1"/>
</dbReference>
<dbReference type="PANTHER" id="PTHR35004:SF8">
    <property type="entry name" value="TRANSPOSASE RV3428C-RELATED"/>
    <property type="match status" value="1"/>
</dbReference>
<dbReference type="InterPro" id="IPR036397">
    <property type="entry name" value="RNaseH_sf"/>
</dbReference>
<dbReference type="GO" id="GO:0003676">
    <property type="term" value="F:nucleic acid binding"/>
    <property type="evidence" value="ECO:0007669"/>
    <property type="project" value="InterPro"/>
</dbReference>
<sequence>GDRLFVDYAGDPAFFIDPTTGTVQKAWLFIAVWPYSARLYAEATRTQSSPDWLGAHVRALEAFGAAPRAIVPDNCTTAVKKAHRYDPEFNRAYAEFAEHYSVAVLPARVRRPRDKAAVENAVLIAERRVLGALRDRQFFSLAELNTAITEIVAQINTEPFQKRDGNRMSVFEEQERPATQALPARRYEFAEWKLGARVHPDHHIEVGRAYYSVHYTLVGQRVDARLTADTVEIFLRGQLIASHPRATRRYQRLTIEAHRPPQHRAYLALGIDKLLVRAEHVGPATRECLERLLRHKRHPGEVIREALGVLRLAQDFTPQRLELSAHQALELGLYGFGALAELIKRPSTPPHEQARSQLRVHPNVRGADYFQSSMTLEGDLPC</sequence>
<protein>
    <submittedName>
        <fullName evidence="3">IS21 family transposase</fullName>
    </submittedName>
</protein>
<dbReference type="AlphaFoldDB" id="A0A7V8NQU2"/>
<accession>A0A7V8NQU2</accession>
<proteinExistence type="inferred from homology"/>
<dbReference type="InterPro" id="IPR001584">
    <property type="entry name" value="Integrase_cat-core"/>
</dbReference>
<dbReference type="InterPro" id="IPR054353">
    <property type="entry name" value="IstA-like_C"/>
</dbReference>
<evidence type="ECO:0000256" key="1">
    <source>
        <dbReference type="ARBA" id="ARBA00009277"/>
    </source>
</evidence>